<dbReference type="Proteomes" id="UP000004121">
    <property type="component" value="Unassembled WGS sequence"/>
</dbReference>
<reference evidence="1 2" key="1">
    <citation type="submission" date="2009-04" db="EMBL/GenBank/DDBJ databases">
        <authorList>
            <person name="Qin X."/>
            <person name="Bachman B."/>
            <person name="Battles P."/>
            <person name="Bell A."/>
            <person name="Bess C."/>
            <person name="Bickham C."/>
            <person name="Chaboub L."/>
            <person name="Chen D."/>
            <person name="Coyle M."/>
            <person name="Deiros D.R."/>
            <person name="Dinh H."/>
            <person name="Forbes L."/>
            <person name="Fowler G."/>
            <person name="Francisco L."/>
            <person name="Fu Q."/>
            <person name="Gubbala S."/>
            <person name="Hale W."/>
            <person name="Han Y."/>
            <person name="Hemphill L."/>
            <person name="Highlander S.K."/>
            <person name="Hirani K."/>
            <person name="Hogues M."/>
            <person name="Jackson L."/>
            <person name="Jakkamsetti A."/>
            <person name="Javaid M."/>
            <person name="Jiang H."/>
            <person name="Korchina V."/>
            <person name="Kovar C."/>
            <person name="Lara F."/>
            <person name="Lee S."/>
            <person name="Mata R."/>
            <person name="Mathew T."/>
            <person name="Moen C."/>
            <person name="Morales K."/>
            <person name="Munidasa M."/>
            <person name="Nazareth L."/>
            <person name="Ngo R."/>
            <person name="Nguyen L."/>
            <person name="Okwuonu G."/>
            <person name="Ongeri F."/>
            <person name="Patil S."/>
            <person name="Petrosino J."/>
            <person name="Pham C."/>
            <person name="Pham P."/>
            <person name="Pu L.-L."/>
            <person name="Puazo M."/>
            <person name="Raj R."/>
            <person name="Reid J."/>
            <person name="Rouhana J."/>
            <person name="Saada N."/>
            <person name="Shang Y."/>
            <person name="Simmons D."/>
            <person name="Thornton R."/>
            <person name="Warren J."/>
            <person name="Weissenberger G."/>
            <person name="Zhang J."/>
            <person name="Zhang L."/>
            <person name="Zhou C."/>
            <person name="Zhu D."/>
            <person name="Muzny D."/>
            <person name="Worley K."/>
            <person name="Gibbs R."/>
        </authorList>
    </citation>
    <scope>NUCLEOTIDE SEQUENCE [LARGE SCALE GENOMIC DNA]</scope>
    <source>
        <strain evidence="1 2">F0268</strain>
    </source>
</reference>
<name>C2KY02_9FIRM</name>
<accession>C2KY02</accession>
<organism evidence="1 2">
    <name type="scientific">Oribacterium sinus F0268</name>
    <dbReference type="NCBI Taxonomy" id="585501"/>
    <lineage>
        <taxon>Bacteria</taxon>
        <taxon>Bacillati</taxon>
        <taxon>Bacillota</taxon>
        <taxon>Clostridia</taxon>
        <taxon>Lachnospirales</taxon>
        <taxon>Lachnospiraceae</taxon>
        <taxon>Oribacterium</taxon>
    </lineage>
</organism>
<gene>
    <name evidence="1" type="ORF">HMPREF6123_1371</name>
</gene>
<dbReference type="EMBL" id="ACKX01000127">
    <property type="protein sequence ID" value="EEJ51372.1"/>
    <property type="molecule type" value="Genomic_DNA"/>
</dbReference>
<comment type="caution">
    <text evidence="1">The sequence shown here is derived from an EMBL/GenBank/DDBJ whole genome shotgun (WGS) entry which is preliminary data.</text>
</comment>
<dbReference type="InParanoid" id="C2KY02"/>
<proteinExistence type="predicted"/>
<protein>
    <submittedName>
        <fullName evidence="1">Uncharacterized protein</fullName>
    </submittedName>
</protein>
<evidence type="ECO:0000313" key="2">
    <source>
        <dbReference type="Proteomes" id="UP000004121"/>
    </source>
</evidence>
<dbReference type="STRING" id="585501.HMPREF6123_1371"/>
<dbReference type="HOGENOM" id="CLU_2826947_0_0_9"/>
<dbReference type="AlphaFoldDB" id="C2KY02"/>
<evidence type="ECO:0000313" key="1">
    <source>
        <dbReference type="EMBL" id="EEJ51372.1"/>
    </source>
</evidence>
<keyword evidence="2" id="KW-1185">Reference proteome</keyword>
<sequence length="66" mass="7671">MHKASLLTPFSANIINDFPSLHRFPQKEYHSSLRLSVFYKYPSGLSTMKNREIQSSLRAFPVLMIK</sequence>